<protein>
    <submittedName>
        <fullName evidence="5">Ca2+-binding RTX toxin-like protein</fullName>
    </submittedName>
</protein>
<dbReference type="Proteomes" id="UP000268908">
    <property type="component" value="Unassembled WGS sequence"/>
</dbReference>
<dbReference type="Gene3D" id="2.60.40.10">
    <property type="entry name" value="Immunoglobulins"/>
    <property type="match status" value="2"/>
</dbReference>
<keyword evidence="6" id="KW-1185">Reference proteome</keyword>
<dbReference type="EMBL" id="RCCI01000006">
    <property type="protein sequence ID" value="RLJ63440.1"/>
    <property type="molecule type" value="Genomic_DNA"/>
</dbReference>
<dbReference type="Pfam" id="PF00353">
    <property type="entry name" value="HemolysinCabind"/>
    <property type="match status" value="11"/>
</dbReference>
<dbReference type="PROSITE" id="PS00330">
    <property type="entry name" value="HEMOLYSIN_CALCIUM"/>
    <property type="match status" value="9"/>
</dbReference>
<dbReference type="Gene3D" id="2.150.10.10">
    <property type="entry name" value="Serralysin-like metalloprotease, C-terminal"/>
    <property type="match status" value="7"/>
</dbReference>
<dbReference type="SUPFAM" id="SSF51120">
    <property type="entry name" value="beta-Roll"/>
    <property type="match status" value="9"/>
</dbReference>
<evidence type="ECO:0000313" key="6">
    <source>
        <dbReference type="Proteomes" id="UP000268908"/>
    </source>
</evidence>
<dbReference type="InterPro" id="IPR013783">
    <property type="entry name" value="Ig-like_fold"/>
</dbReference>
<organism evidence="5 6">
    <name type="scientific">Sulfurisoma sediminicola</name>
    <dbReference type="NCBI Taxonomy" id="1381557"/>
    <lineage>
        <taxon>Bacteria</taxon>
        <taxon>Pseudomonadati</taxon>
        <taxon>Pseudomonadota</taxon>
        <taxon>Betaproteobacteria</taxon>
        <taxon>Nitrosomonadales</taxon>
        <taxon>Sterolibacteriaceae</taxon>
        <taxon>Sulfurisoma</taxon>
    </lineage>
</organism>
<dbReference type="SMART" id="SM00736">
    <property type="entry name" value="CADG"/>
    <property type="match status" value="2"/>
</dbReference>
<dbReference type="PANTHER" id="PTHR38340:SF1">
    <property type="entry name" value="S-LAYER PROTEIN"/>
    <property type="match status" value="1"/>
</dbReference>
<comment type="subcellular location">
    <subcellularLocation>
        <location evidence="1">Secreted</location>
    </subcellularLocation>
</comment>
<dbReference type="InterPro" id="IPR001343">
    <property type="entry name" value="Hemolysn_Ca-bd"/>
</dbReference>
<feature type="domain" description="Dystroglycan-type cadherin-like" evidence="4">
    <location>
        <begin position="1333"/>
        <end position="1427"/>
    </location>
</feature>
<dbReference type="SUPFAM" id="SSF49313">
    <property type="entry name" value="Cadherin-like"/>
    <property type="match status" value="2"/>
</dbReference>
<evidence type="ECO:0000256" key="2">
    <source>
        <dbReference type="ARBA" id="ARBA00022525"/>
    </source>
</evidence>
<dbReference type="InterPro" id="IPR018511">
    <property type="entry name" value="Hemolysin-typ_Ca-bd_CS"/>
</dbReference>
<sequence length="2707" mass="280900">GNDTLAGGAGTDYLDGGAGDDTYILNAGDGAMMANGATEAIVDVSGKDTLRVAGVRNVSTVNGGDLMIDYGTADRVVVVGGLAGAVERFDVNGEMLTQSQFVGRYAAESMTATGANGEPIIMGGGGSDELKSLGGGATVSGGLGDDRIDLQGWGNTLIYSVGDGTDSVSTGGANTGNVLRISGATAADISHRLGAYRELEIQVGGDAADILRFTSFNADSVFRNRPFDRIEFDDGSTLSYDELMARGFDISGTNGDDVLTGTSVVDRIAAGGGNDILDGGGGADILDGGAGTDVYRIIGGSGTDTVIDGGGETNVLRFESWRSPADLRAVREGDDLRVIVKGTADGVIVKNYYAGAAQSWTVDFDGSNAMTLGAVIAQPDEAATVIGSLWANTKAQIIAAQAWTAENQYTNYVTALGGLVHWRSLGNLTYEVPWSANPSLEVTHQVTTTTYRTLSNELISSHQEATDSARFLDWGYGRTSPVRDLYHYEVSRIASNNALIVSNGQEHYETTSGSAVATLVWDGGQYNYQHASWVTSGFLTDAEGNPLSTVRYDYDLTAYNRDGYVQSYSEGTAGWAAPIGELVGNQMAVNYVKSHQYVPLVTEIFGGSGDNEIHAMSSATELVDGGLGNDTIFGAGGAMGRGDLLYGNAGDDVIHGDGSVMAGGDGSDTLIGGFGQDRFLVLSADETGVDLVEDFGSNEAGFKDWYYRQQGISKYWKRESAHWVLLQDERVDYFNSLAEVEAWVAEYSPGWTVADKLASGELYYEPPVDPPLLGNSKDYRLLDTLVFYDLAVPRDSVQLPAGITGSDLSFSWGTHEDGTVVRATLDVAWHGATKLRIVIPHASDPIGWGVEALMFSNGGGITIANCIELAPPMPDIGDGTLLGNGGANTLTAGAAGGDLFGMSGDDTLDGGAGADTLDGGYGNDELRGGAGNDLYVFHYGDGQDRIGDKDNTPGNVDTVLFTEWISPDSVSVSVIGTDLVLRVATTGDSLTLSRWTEGRGFRVEQVKFLDGTTWNTATLAAMAGVSLGGGEVIEGDTGNDVLFGTAWNDRIGGLDGNDVIAGGTGDDILAGGLGHDLYLFNAGDGHDRIDEYEWYARDVAPHGDVIRFGAGIAPGDVDISLDDGDLLLTMPHSGDSIHVASPYESLPSIEFADGSIWQPSFILDAIGNTLGTAGDDWLVGSLGSDEIVGNGGNDVFNGAGGNDHIVGGEGSDRFNAGAGDDLLEGGAGGDYYVLRRQGGNDAIVESADAGETDVLEIHASISPEQIRFKRHAGDGDALAISVAGADASVTIDNWYSESAPSRIESFHWAADDSYWDAARIEDAIRASNAAPVFTATTVEARAGRYFGLALGDILTDPDGDSLTYTAKLAGDNPLPYWLSFDTNSWTLTGWPDWDAGAVDIVVTATDSDGRTTEGTLTLNVVSPTVIEGTEGHDVLLGTSGYDDIYGLEGDDVIVGGTGNDYLDGGMGSDVYVIGRNDGLDEIIDTGWPSSIPFEANTIRFIDGIAPADLNIIQGVDNYHLTLAVRGTTSAIDLSYWPENMPVVEFADGTVWGPEVLQAIVEGTVTADAYGVVTVGTGGDDLLEAASSGWNDIHGLAGDDTLVASAGGSWLVGGAGDDLLIGGSGEDWYSADSRSGHDTIIETPDDGTWDGIEFGPDVAPDQLRFARYAGDDGRDLLLSVDGTDTTISIAGWFDPDAPSRLESFQFGQDGTELQGDTLEAAVWANNAAPVFTAATPEVRTGEAFSLALGSILTDPDGDRLAYEVLLADDSPLPAWLAFDLATATLAGMPGAADIGTLAILVTTTDGGGLANSGLITLSVISAVDEPLSLTASSRTVLLGEAVAAADLIQVGGTHAPQRYEFWDDVDGGGRFMLDGVAQAAARSIAVDAASLATLNYVAGDQTATERLWVRAFDGATWTPWTSWNMTSAPHLTNEAPVATAANVTIGLGEAVAAAGMFSVADADGDAPTKYEFWDDVNGGGRFVLDDVDQPSGASIAVTADHLAGLQYVGGDSIASERVWVRAFDGQAWSAWAPWTITSAPHPTNVAPVVTAQNKTLLLGEAVAAGSLIAVSDADGDIATRYEFWDDVAGGGHFAKAGVAQDSNPIAVAAGELASLQYVAGSSIGTERVWARAWDGQAWSGWTPWTMTSAPHLTNVAPTVSAANATVGLNASVAASTLFSVADGDGDVATKYEFWDDVNGGGHFAKAGVAQAAGTAISVSAAELADTAYVGADTTATERVWARAWDGQAWSAWTSWNMTSAAHATNVAPVVTAAPATVGLGAATAVATMFAVSDADGDLSTKYEFWDDVNGGGRFVLAGMDQAAGKSIAVAAEQLDGLQYVGGSAVASERVWARAWDGLAWSAWTPWNITSSNHATNAAPTIAAGNSGVLAGESIAVAALFAVNDADGDAATKFEFWDDVNGGGHFARSGVTQDAGKSIAVSANELADTSYVGGAANATERVWARAWDGLAWSGWQAWNMTTLSGVRLGSAGADTLDANAGPNFIAGGAGDDTVSTGSGAAVVAYNAGDGNDTVVLGGDNVTLSLGGGISYQDLALSRSGNDLVLDTGNDQSITLKDWYAEGTARTAINLQLIAEAMASFDASSADPLFNARVQAFDFDMLVGQFDAAWAANNAIDHWSVMDSLLQAHLASSNDGALGGDLAYQYGINGDLANVGMSGARNVLEGSQYGVGIQAFQSLSGLQEGVVRLG</sequence>
<dbReference type="InterPro" id="IPR010566">
    <property type="entry name" value="Haemolys_ca-bd"/>
</dbReference>
<accession>A0A497XAU6</accession>
<dbReference type="PRINTS" id="PR00313">
    <property type="entry name" value="CABNDNGRPT"/>
</dbReference>
<feature type="domain" description="Dystroglycan-type cadherin-like" evidence="4">
    <location>
        <begin position="1729"/>
        <end position="1825"/>
    </location>
</feature>
<evidence type="ECO:0000313" key="5">
    <source>
        <dbReference type="EMBL" id="RLJ63440.1"/>
    </source>
</evidence>
<dbReference type="InterPro" id="IPR011049">
    <property type="entry name" value="Serralysin-like_metalloprot_C"/>
</dbReference>
<dbReference type="RefSeq" id="WP_211327908.1">
    <property type="nucleotide sequence ID" value="NZ_RCCI01000006.1"/>
</dbReference>
<feature type="non-terminal residue" evidence="5">
    <location>
        <position position="1"/>
    </location>
</feature>
<gene>
    <name evidence="5" type="ORF">DFR35_2062</name>
</gene>
<dbReference type="InterPro" id="IPR006644">
    <property type="entry name" value="Cadg"/>
</dbReference>
<keyword evidence="3" id="KW-0106">Calcium</keyword>
<evidence type="ECO:0000256" key="3">
    <source>
        <dbReference type="ARBA" id="ARBA00022837"/>
    </source>
</evidence>
<dbReference type="GO" id="GO:0005509">
    <property type="term" value="F:calcium ion binding"/>
    <property type="evidence" value="ECO:0007669"/>
    <property type="project" value="InterPro"/>
</dbReference>
<dbReference type="InterPro" id="IPR050557">
    <property type="entry name" value="RTX_toxin/Mannuronan_C5-epim"/>
</dbReference>
<dbReference type="GO" id="GO:0005576">
    <property type="term" value="C:extracellular region"/>
    <property type="evidence" value="ECO:0007669"/>
    <property type="project" value="UniProtKB-SubCell"/>
</dbReference>
<name>A0A497XAU6_9PROT</name>
<proteinExistence type="predicted"/>
<reference evidence="5 6" key="1">
    <citation type="submission" date="2018-10" db="EMBL/GenBank/DDBJ databases">
        <title>Genomic Encyclopedia of Type Strains, Phase IV (KMG-IV): sequencing the most valuable type-strain genomes for metagenomic binning, comparative biology and taxonomic classification.</title>
        <authorList>
            <person name="Goeker M."/>
        </authorList>
    </citation>
    <scope>NUCLEOTIDE SEQUENCE [LARGE SCALE GENOMIC DNA]</scope>
    <source>
        <strain evidence="5 6">DSM 26916</strain>
    </source>
</reference>
<comment type="caution">
    <text evidence="5">The sequence shown here is derived from an EMBL/GenBank/DDBJ whole genome shotgun (WGS) entry which is preliminary data.</text>
</comment>
<dbReference type="GO" id="GO:0016020">
    <property type="term" value="C:membrane"/>
    <property type="evidence" value="ECO:0007669"/>
    <property type="project" value="InterPro"/>
</dbReference>
<dbReference type="Pfam" id="PF05345">
    <property type="entry name" value="He_PIG"/>
    <property type="match status" value="2"/>
</dbReference>
<evidence type="ECO:0000259" key="4">
    <source>
        <dbReference type="SMART" id="SM00736"/>
    </source>
</evidence>
<evidence type="ECO:0000256" key="1">
    <source>
        <dbReference type="ARBA" id="ARBA00004613"/>
    </source>
</evidence>
<dbReference type="Pfam" id="PF06594">
    <property type="entry name" value="HCBP_related"/>
    <property type="match status" value="1"/>
</dbReference>
<dbReference type="PANTHER" id="PTHR38340">
    <property type="entry name" value="S-LAYER PROTEIN"/>
    <property type="match status" value="1"/>
</dbReference>
<keyword evidence="2" id="KW-0964">Secreted</keyword>
<dbReference type="InterPro" id="IPR015919">
    <property type="entry name" value="Cadherin-like_sf"/>
</dbReference>